<feature type="transmembrane region" description="Helical" evidence="7">
    <location>
        <begin position="239"/>
        <end position="255"/>
    </location>
</feature>
<evidence type="ECO:0000256" key="6">
    <source>
        <dbReference type="ARBA" id="ARBA00023136"/>
    </source>
</evidence>
<feature type="transmembrane region" description="Helical" evidence="7">
    <location>
        <begin position="136"/>
        <end position="159"/>
    </location>
</feature>
<accession>A0A1I0BML2</accession>
<dbReference type="PANTHER" id="PTHR33362:SF5">
    <property type="entry name" value="C4-DICARBOXYLATE TRAP TRANSPORTER LARGE PERMEASE PROTEIN DCTM"/>
    <property type="match status" value="1"/>
</dbReference>
<dbReference type="PIRSF" id="PIRSF006066">
    <property type="entry name" value="HI0050"/>
    <property type="match status" value="1"/>
</dbReference>
<feature type="transmembrane region" description="Helical" evidence="7">
    <location>
        <begin position="354"/>
        <end position="375"/>
    </location>
</feature>
<feature type="transmembrane region" description="Helical" evidence="7">
    <location>
        <begin position="165"/>
        <end position="190"/>
    </location>
</feature>
<dbReference type="PANTHER" id="PTHR33362">
    <property type="entry name" value="SIALIC ACID TRAP TRANSPORTER PERMEASE PROTEIN SIAT-RELATED"/>
    <property type="match status" value="1"/>
</dbReference>
<dbReference type="STRING" id="426128.SAMN05660297_01336"/>
<sequence length="426" mass="45085">MALVLFGIFTGLLLLNIPIAISLGLSTILSLIIFDFPLSMFPQIMYASIGKFTLLAIPFFILAGIIMEYAGISKRLIKFANVLVGHFRGGLAIVTVIVACFFAAISGSGPATVAALGAILIPAMVNAGYDKGMSSALIASAGGIGIVIPPSIAFVVYGVLAEVSIGRLFVAGIIPGLLMGIALILASYYVMRNNENLITYPKATTKEIFMAFKDAFWGILSPVIILGGIYGGFVTPTEAAGVAVVYGLFVGLFIYKEIKIKDLGELLVKASISSATVLFIIANASVFAWLLTTGRIATDMANALMGLTSSTIGILLIMNVIFIIAGCFIDAISAYYILVPILLPVIRTLGIDPVVFGVFMTVNLAIGLATPPVGINLYVACNISKLSLQEISKKVLPFIVASIIVLLMITFIPQLSLWLPNFLGIR</sequence>
<evidence type="ECO:0000313" key="10">
    <source>
        <dbReference type="Proteomes" id="UP000199568"/>
    </source>
</evidence>
<evidence type="ECO:0000256" key="7">
    <source>
        <dbReference type="SAM" id="Phobius"/>
    </source>
</evidence>
<keyword evidence="6 7" id="KW-0472">Membrane</keyword>
<evidence type="ECO:0000313" key="9">
    <source>
        <dbReference type="EMBL" id="SET08097.1"/>
    </source>
</evidence>
<feature type="domain" description="TRAP C4-dicarboxylate transport system permease DctM subunit" evidence="8">
    <location>
        <begin position="6"/>
        <end position="415"/>
    </location>
</feature>
<keyword evidence="10" id="KW-1185">Reference proteome</keyword>
<keyword evidence="5 7" id="KW-1133">Transmembrane helix</keyword>
<dbReference type="NCBIfam" id="TIGR00786">
    <property type="entry name" value="dctM"/>
    <property type="match status" value="1"/>
</dbReference>
<dbReference type="RefSeq" id="WP_090441175.1">
    <property type="nucleotide sequence ID" value="NZ_FOHU01000004.1"/>
</dbReference>
<feature type="transmembrane region" description="Helical" evidence="7">
    <location>
        <begin position="395"/>
        <end position="419"/>
    </location>
</feature>
<feature type="transmembrane region" description="Helical" evidence="7">
    <location>
        <begin position="79"/>
        <end position="105"/>
    </location>
</feature>
<dbReference type="AlphaFoldDB" id="A0A1I0BML2"/>
<dbReference type="InterPro" id="IPR004681">
    <property type="entry name" value="TRAP_DctM"/>
</dbReference>
<dbReference type="EMBL" id="FOHU01000004">
    <property type="protein sequence ID" value="SET08097.1"/>
    <property type="molecule type" value="Genomic_DNA"/>
</dbReference>
<evidence type="ECO:0000256" key="5">
    <source>
        <dbReference type="ARBA" id="ARBA00022989"/>
    </source>
</evidence>
<evidence type="ECO:0000259" key="8">
    <source>
        <dbReference type="Pfam" id="PF06808"/>
    </source>
</evidence>
<feature type="transmembrane region" description="Helical" evidence="7">
    <location>
        <begin position="44"/>
        <end position="67"/>
    </location>
</feature>
<keyword evidence="4 7" id="KW-0812">Transmembrane</keyword>
<dbReference type="GO" id="GO:0022857">
    <property type="term" value="F:transmembrane transporter activity"/>
    <property type="evidence" value="ECO:0007669"/>
    <property type="project" value="TreeGrafter"/>
</dbReference>
<keyword evidence="3" id="KW-0997">Cell inner membrane</keyword>
<feature type="transmembrane region" description="Helical" evidence="7">
    <location>
        <begin position="211"/>
        <end position="233"/>
    </location>
</feature>
<feature type="transmembrane region" description="Helical" evidence="7">
    <location>
        <begin position="267"/>
        <end position="292"/>
    </location>
</feature>
<evidence type="ECO:0000256" key="3">
    <source>
        <dbReference type="ARBA" id="ARBA00022519"/>
    </source>
</evidence>
<evidence type="ECO:0000256" key="2">
    <source>
        <dbReference type="ARBA" id="ARBA00022475"/>
    </source>
</evidence>
<dbReference type="InterPro" id="IPR010656">
    <property type="entry name" value="DctM"/>
</dbReference>
<gene>
    <name evidence="9" type="ORF">SAMN05660297_01336</name>
</gene>
<name>A0A1I0BML2_9FIRM</name>
<proteinExistence type="predicted"/>
<dbReference type="Pfam" id="PF06808">
    <property type="entry name" value="DctM"/>
    <property type="match status" value="1"/>
</dbReference>
<dbReference type="GO" id="GO:0005886">
    <property type="term" value="C:plasma membrane"/>
    <property type="evidence" value="ECO:0007669"/>
    <property type="project" value="UniProtKB-SubCell"/>
</dbReference>
<dbReference type="Proteomes" id="UP000199568">
    <property type="component" value="Unassembled WGS sequence"/>
</dbReference>
<feature type="transmembrane region" description="Helical" evidence="7">
    <location>
        <begin position="111"/>
        <end position="129"/>
    </location>
</feature>
<feature type="transmembrane region" description="Helical" evidence="7">
    <location>
        <begin position="312"/>
        <end position="342"/>
    </location>
</feature>
<protein>
    <submittedName>
        <fullName evidence="9">C4-dicarboxylate transporter, DctM subunit</fullName>
    </submittedName>
</protein>
<keyword evidence="2" id="KW-1003">Cell membrane</keyword>
<dbReference type="OrthoDB" id="9772674at2"/>
<reference evidence="9 10" key="1">
    <citation type="submission" date="2016-10" db="EMBL/GenBank/DDBJ databases">
        <authorList>
            <person name="de Groot N.N."/>
        </authorList>
    </citation>
    <scope>NUCLEOTIDE SEQUENCE [LARGE SCALE GENOMIC DNA]</scope>
    <source>
        <strain evidence="9 10">DSM 18979</strain>
    </source>
</reference>
<evidence type="ECO:0000256" key="4">
    <source>
        <dbReference type="ARBA" id="ARBA00022692"/>
    </source>
</evidence>
<comment type="subcellular location">
    <subcellularLocation>
        <location evidence="1">Cell inner membrane</location>
        <topology evidence="1">Multi-pass membrane protein</topology>
    </subcellularLocation>
</comment>
<evidence type="ECO:0000256" key="1">
    <source>
        <dbReference type="ARBA" id="ARBA00004429"/>
    </source>
</evidence>
<organism evidence="9 10">
    <name type="scientific">Natronincola peptidivorans</name>
    <dbReference type="NCBI Taxonomy" id="426128"/>
    <lineage>
        <taxon>Bacteria</taxon>
        <taxon>Bacillati</taxon>
        <taxon>Bacillota</taxon>
        <taxon>Clostridia</taxon>
        <taxon>Peptostreptococcales</taxon>
        <taxon>Natronincolaceae</taxon>
        <taxon>Natronincola</taxon>
    </lineage>
</organism>